<reference evidence="3 4" key="1">
    <citation type="journal article" date="2024" name="Nat. Commun.">
        <title>Phylogenomics reveals the evolutionary origins of lichenization in chlorophyte algae.</title>
        <authorList>
            <person name="Puginier C."/>
            <person name="Libourel C."/>
            <person name="Otte J."/>
            <person name="Skaloud P."/>
            <person name="Haon M."/>
            <person name="Grisel S."/>
            <person name="Petersen M."/>
            <person name="Berrin J.G."/>
            <person name="Delaux P.M."/>
            <person name="Dal Grande F."/>
            <person name="Keller J."/>
        </authorList>
    </citation>
    <scope>NUCLEOTIDE SEQUENCE [LARGE SCALE GENOMIC DNA]</scope>
    <source>
        <strain evidence="3 4">SAG 2036</strain>
    </source>
</reference>
<dbReference type="InterPro" id="IPR002124">
    <property type="entry name" value="Cyt_c_oxidase_su5b"/>
</dbReference>
<evidence type="ECO:0000256" key="2">
    <source>
        <dbReference type="ARBA" id="ARBA00022833"/>
    </source>
</evidence>
<evidence type="ECO:0000256" key="1">
    <source>
        <dbReference type="ARBA" id="ARBA00022723"/>
    </source>
</evidence>
<keyword evidence="2" id="KW-0862">Zinc</keyword>
<dbReference type="Proteomes" id="UP001465755">
    <property type="component" value="Unassembled WGS sequence"/>
</dbReference>
<dbReference type="Pfam" id="PF01215">
    <property type="entry name" value="COX5B"/>
    <property type="match status" value="1"/>
</dbReference>
<dbReference type="EMBL" id="JALJOQ010000069">
    <property type="protein sequence ID" value="KAK9802673.1"/>
    <property type="molecule type" value="Genomic_DNA"/>
</dbReference>
<dbReference type="SUPFAM" id="SSF57802">
    <property type="entry name" value="Rubredoxin-like"/>
    <property type="match status" value="1"/>
</dbReference>
<organism evidence="3 4">
    <name type="scientific">Symbiochloris irregularis</name>
    <dbReference type="NCBI Taxonomy" id="706552"/>
    <lineage>
        <taxon>Eukaryota</taxon>
        <taxon>Viridiplantae</taxon>
        <taxon>Chlorophyta</taxon>
        <taxon>core chlorophytes</taxon>
        <taxon>Trebouxiophyceae</taxon>
        <taxon>Trebouxiales</taxon>
        <taxon>Trebouxiaceae</taxon>
        <taxon>Symbiochloris</taxon>
    </lineage>
</organism>
<keyword evidence="4" id="KW-1185">Reference proteome</keyword>
<accession>A0AAW1P276</accession>
<dbReference type="GO" id="GO:0005740">
    <property type="term" value="C:mitochondrial envelope"/>
    <property type="evidence" value="ECO:0007669"/>
    <property type="project" value="InterPro"/>
</dbReference>
<evidence type="ECO:0000313" key="4">
    <source>
        <dbReference type="Proteomes" id="UP001465755"/>
    </source>
</evidence>
<name>A0AAW1P276_9CHLO</name>
<dbReference type="GO" id="GO:0006123">
    <property type="term" value="P:mitochondrial electron transport, cytochrome c to oxygen"/>
    <property type="evidence" value="ECO:0007669"/>
    <property type="project" value="InterPro"/>
</dbReference>
<dbReference type="GO" id="GO:0045277">
    <property type="term" value="C:respiratory chain complex IV"/>
    <property type="evidence" value="ECO:0007669"/>
    <property type="project" value="InterPro"/>
</dbReference>
<dbReference type="Gene3D" id="2.60.11.10">
    <property type="entry name" value="Cytochrome c oxidase, subunit Vb"/>
    <property type="match status" value="1"/>
</dbReference>
<comment type="caution">
    <text evidence="3">The sequence shown here is derived from an EMBL/GenBank/DDBJ whole genome shotgun (WGS) entry which is preliminary data.</text>
</comment>
<evidence type="ECO:0000313" key="3">
    <source>
        <dbReference type="EMBL" id="KAK9802673.1"/>
    </source>
</evidence>
<dbReference type="GO" id="GO:0046872">
    <property type="term" value="F:metal ion binding"/>
    <property type="evidence" value="ECO:0007669"/>
    <property type="project" value="UniProtKB-KW"/>
</dbReference>
<dbReference type="PANTHER" id="PTHR10122">
    <property type="entry name" value="CYTOCHROME C OXIDASE SUBUNIT 5B, MITOCHONDRIAL"/>
    <property type="match status" value="1"/>
</dbReference>
<protein>
    <submittedName>
        <fullName evidence="3">Uncharacterized protein</fullName>
    </submittedName>
</protein>
<dbReference type="PANTHER" id="PTHR10122:SF0">
    <property type="entry name" value="CYTOCHROME C OXIDASE SUBUNIT 5B, ISOFORM A-RELATED"/>
    <property type="match status" value="1"/>
</dbReference>
<dbReference type="AlphaFoldDB" id="A0AAW1P276"/>
<gene>
    <name evidence="3" type="ORF">WJX73_004284</name>
</gene>
<proteinExistence type="predicted"/>
<sequence length="163" mass="17886">MSRVGRLQATAGALLRAARSSCCTTEQGVSRLQSSPAWLQIQQQRSVGIVFSRAFHGSTLQAADVTAGDFGKATGAERDELEAKAKGIENPYHEDWLDAPFGTEDKPVEVTSSFTERVVGVPDPYDDSIIWWGKIEVGQPPKQIIEGGEYFTLRQIQDDSPHH</sequence>
<keyword evidence="1" id="KW-0479">Metal-binding</keyword>
<dbReference type="InterPro" id="IPR036972">
    <property type="entry name" value="Cyt_c_oxidase_su5b_sf"/>
</dbReference>